<keyword evidence="12" id="KW-1133">Transmembrane helix</keyword>
<dbReference type="InterPro" id="IPR001623">
    <property type="entry name" value="DnaJ_domain"/>
</dbReference>
<organism evidence="14 15">
    <name type="scientific">Oncorhynchus mykiss</name>
    <name type="common">Rainbow trout</name>
    <name type="synonym">Salmo gairdneri</name>
    <dbReference type="NCBI Taxonomy" id="8022"/>
    <lineage>
        <taxon>Eukaryota</taxon>
        <taxon>Metazoa</taxon>
        <taxon>Chordata</taxon>
        <taxon>Craniata</taxon>
        <taxon>Vertebrata</taxon>
        <taxon>Euteleostomi</taxon>
        <taxon>Actinopterygii</taxon>
        <taxon>Neopterygii</taxon>
        <taxon>Teleostei</taxon>
        <taxon>Protacanthopterygii</taxon>
        <taxon>Salmoniformes</taxon>
        <taxon>Salmonidae</taxon>
        <taxon>Salmoninae</taxon>
        <taxon>Oncorhynchus</taxon>
    </lineage>
</organism>
<dbReference type="Pfam" id="PF00226">
    <property type="entry name" value="DnaJ"/>
    <property type="match status" value="1"/>
</dbReference>
<reference evidence="14" key="2">
    <citation type="submission" date="2025-08" db="UniProtKB">
        <authorList>
            <consortium name="Ensembl"/>
        </authorList>
    </citation>
    <scope>IDENTIFICATION</scope>
</reference>
<evidence type="ECO:0000256" key="10">
    <source>
        <dbReference type="ARBA" id="ARBA00061668"/>
    </source>
</evidence>
<dbReference type="Pfam" id="PF22774">
    <property type="entry name" value="DNAJC11_beta-barrel"/>
    <property type="match status" value="1"/>
</dbReference>
<reference evidence="14" key="3">
    <citation type="submission" date="2025-09" db="UniProtKB">
        <authorList>
            <consortium name="Ensembl"/>
        </authorList>
    </citation>
    <scope>IDENTIFICATION</scope>
</reference>
<dbReference type="InterPro" id="IPR024586">
    <property type="entry name" value="DnaJ-like_C11_C"/>
</dbReference>
<keyword evidence="4" id="KW-0007">Acetylation</keyword>
<dbReference type="SMART" id="SM00271">
    <property type="entry name" value="DnaJ"/>
    <property type="match status" value="1"/>
</dbReference>
<dbReference type="FunFam" id="1.10.287.110:FF:000027">
    <property type="entry name" value="DnaJ (Hsp40) homolog, subfamily C, member 11"/>
    <property type="match status" value="1"/>
</dbReference>
<dbReference type="Pfam" id="PF11875">
    <property type="entry name" value="DnaJ-like_C11_C"/>
    <property type="match status" value="1"/>
</dbReference>
<evidence type="ECO:0000256" key="1">
    <source>
        <dbReference type="ARBA" id="ARBA00004450"/>
    </source>
</evidence>
<dbReference type="InterPro" id="IPR036869">
    <property type="entry name" value="J_dom_sf"/>
</dbReference>
<evidence type="ECO:0000256" key="11">
    <source>
        <dbReference type="ARBA" id="ARBA00074359"/>
    </source>
</evidence>
<dbReference type="Gene3D" id="1.10.287.110">
    <property type="entry name" value="DnaJ domain"/>
    <property type="match status" value="1"/>
</dbReference>
<dbReference type="GO" id="GO:0042407">
    <property type="term" value="P:cristae formation"/>
    <property type="evidence" value="ECO:0007669"/>
    <property type="project" value="UniProtKB-ARBA"/>
</dbReference>
<evidence type="ECO:0000313" key="14">
    <source>
        <dbReference type="Ensembl" id="ENSOMYP00000102263.2"/>
    </source>
</evidence>
<evidence type="ECO:0000256" key="7">
    <source>
        <dbReference type="ARBA" id="ARBA00023136"/>
    </source>
</evidence>
<keyword evidence="2" id="KW-0597">Phosphoprotein</keyword>
<reference evidence="14" key="1">
    <citation type="submission" date="2020-07" db="EMBL/GenBank/DDBJ databases">
        <title>A long reads based de novo assembly of the rainbow trout Arlee double haploid line genome.</title>
        <authorList>
            <person name="Gao G."/>
            <person name="Palti Y."/>
        </authorList>
    </citation>
    <scope>NUCLEOTIDE SEQUENCE [LARGE SCALE GENOMIC DNA]</scope>
</reference>
<dbReference type="AlphaFoldDB" id="A0A8C7UWM4"/>
<feature type="transmembrane region" description="Helical" evidence="12">
    <location>
        <begin position="384"/>
        <end position="403"/>
    </location>
</feature>
<evidence type="ECO:0000256" key="6">
    <source>
        <dbReference type="ARBA" id="ARBA00023128"/>
    </source>
</evidence>
<evidence type="ECO:0000259" key="13">
    <source>
        <dbReference type="PROSITE" id="PS50076"/>
    </source>
</evidence>
<keyword evidence="7 12" id="KW-0472">Membrane</keyword>
<dbReference type="PROSITE" id="PS50076">
    <property type="entry name" value="DNAJ_2"/>
    <property type="match status" value="1"/>
</dbReference>
<keyword evidence="3" id="KW-1000">Mitochondrion outer membrane</keyword>
<comment type="function">
    <text evidence="9">Required for mitochondrial inner membrane organization. Seems to function through its association with the MICOS complex and the mitochondrial outer membrane sorting assembly machinery (SAM) complex.</text>
</comment>
<evidence type="ECO:0000313" key="15">
    <source>
        <dbReference type="Proteomes" id="UP000694395"/>
    </source>
</evidence>
<dbReference type="PRINTS" id="PR00625">
    <property type="entry name" value="JDOMAIN"/>
</dbReference>
<comment type="similarity">
    <text evidence="10">Belongs to the DNAJC11 family.</text>
</comment>
<keyword evidence="5" id="KW-0175">Coiled coil</keyword>
<dbReference type="Ensembl" id="ENSOMYT00000110899.2">
    <property type="protein sequence ID" value="ENSOMYP00000102263.2"/>
    <property type="gene ID" value="ENSOMYG00000046098.2"/>
</dbReference>
<keyword evidence="12" id="KW-0812">Transmembrane</keyword>
<feature type="domain" description="J" evidence="13">
    <location>
        <begin position="14"/>
        <end position="82"/>
    </location>
</feature>
<dbReference type="SUPFAM" id="SSF46565">
    <property type="entry name" value="Chaperone J-domain"/>
    <property type="match status" value="1"/>
</dbReference>
<dbReference type="Proteomes" id="UP000694395">
    <property type="component" value="Chromosome 9"/>
</dbReference>
<proteinExistence type="inferred from homology"/>
<dbReference type="GO" id="GO:0005741">
    <property type="term" value="C:mitochondrial outer membrane"/>
    <property type="evidence" value="ECO:0007669"/>
    <property type="project" value="UniProtKB-SubCell"/>
</dbReference>
<dbReference type="PANTHER" id="PTHR44157:SF1">
    <property type="entry name" value="DNAJ HOMOLOG SUBFAMILY C MEMBER 11"/>
    <property type="match status" value="1"/>
</dbReference>
<dbReference type="InterPro" id="IPR055225">
    <property type="entry name" value="DNAJC11-like_beta-barrel"/>
</dbReference>
<dbReference type="GeneTree" id="ENSGT00860000133842"/>
<evidence type="ECO:0000256" key="8">
    <source>
        <dbReference type="ARBA" id="ARBA00023186"/>
    </source>
</evidence>
<dbReference type="InterPro" id="IPR052243">
    <property type="entry name" value="Mito_inner_membrane_organizer"/>
</dbReference>
<evidence type="ECO:0000256" key="9">
    <source>
        <dbReference type="ARBA" id="ARBA00056707"/>
    </source>
</evidence>
<evidence type="ECO:0000256" key="3">
    <source>
        <dbReference type="ARBA" id="ARBA00022787"/>
    </source>
</evidence>
<keyword evidence="15" id="KW-1185">Reference proteome</keyword>
<evidence type="ECO:0000256" key="4">
    <source>
        <dbReference type="ARBA" id="ARBA00022990"/>
    </source>
</evidence>
<comment type="subcellular location">
    <subcellularLocation>
        <location evidence="1">Mitochondrion outer membrane</location>
        <topology evidence="1">Peripheral membrane protein</topology>
    </subcellularLocation>
</comment>
<gene>
    <name evidence="14" type="primary">LOC110532461</name>
</gene>
<protein>
    <recommendedName>
        <fullName evidence="11">DnaJ homolog subfamily C member 11</fullName>
    </recommendedName>
</protein>
<dbReference type="PANTHER" id="PTHR44157">
    <property type="entry name" value="DNAJ HOMOLOG SUBFAMILY C MEMBER 11"/>
    <property type="match status" value="1"/>
</dbReference>
<evidence type="ECO:0000256" key="12">
    <source>
        <dbReference type="SAM" id="Phobius"/>
    </source>
</evidence>
<evidence type="ECO:0000256" key="2">
    <source>
        <dbReference type="ARBA" id="ARBA00022553"/>
    </source>
</evidence>
<sequence length="559" mass="63546">MAPALEDDEIDNNDYYSLLNVRREATQEELKGSYRRLCMLYHPDKHRDPELKRQAEQLGLHVIYHHDYDLDPQLRAIYDIYGKRGLDVEGWEVVERKRTPVEIREEFERLQREREERRLQQRTNPKGMISVGVDATDLFDRYEEDYKDLPGGGFPHVEINKMHISQSIEAPLTTTDTAVLSGSLSTHNGNGGGNINLALRRVTSAKGWGEVEFGAGDSHGPLLGMKIFRNLTARCFVTAQCGLQFSSRGVRPGCTTVLARHLDKNTMGYLQWRWGTQSSMNTSIVRDTKTSHFTFAMQLGIPHSFMMMSYQYKFQDDEQTKVKGSIKSGFFGTVVEYGAERKISRHSVLGATVSVGVPQGVSLKIKLNRASQTYFFPIHLTDQLLPSAVFYATVGPLIFYLAIQRLIIRPYVRAQQEQDLEKHRESSASDIARKKQEAESAVLLMQESVRRIIETEESRMGLIILNAWFGKFVTDNSRRHERAKVIDVSVPLQCLVKDSKLILTEATKTGLPGFYDPCVGEEKSLKVLYQFRGVMHQVLSPDGEALRIPKQSHRIDADT</sequence>
<dbReference type="CDD" id="cd06257">
    <property type="entry name" value="DnaJ"/>
    <property type="match status" value="1"/>
</dbReference>
<accession>A0A8C7UWM4</accession>
<name>A0A8C7UWM4_ONCMY</name>
<keyword evidence="8" id="KW-0143">Chaperone</keyword>
<keyword evidence="6" id="KW-0496">Mitochondrion</keyword>
<evidence type="ECO:0000256" key="5">
    <source>
        <dbReference type="ARBA" id="ARBA00023054"/>
    </source>
</evidence>